<dbReference type="PROSITE" id="PS50005">
    <property type="entry name" value="TPR"/>
    <property type="match status" value="1"/>
</dbReference>
<proteinExistence type="predicted"/>
<evidence type="ECO:0000256" key="1">
    <source>
        <dbReference type="PROSITE-ProRule" id="PRU00339"/>
    </source>
</evidence>
<reference evidence="4 5" key="1">
    <citation type="submission" date="2020-04" db="EMBL/GenBank/DDBJ databases">
        <title>Perkinsus olseni comparative genomics.</title>
        <authorList>
            <person name="Bogema D.R."/>
        </authorList>
    </citation>
    <scope>NUCLEOTIDE SEQUENCE [LARGE SCALE GENOMIC DNA]</scope>
    <source>
        <strain evidence="4">00978-12</strain>
    </source>
</reference>
<keyword evidence="3" id="KW-0812">Transmembrane</keyword>
<gene>
    <name evidence="4" type="primary">TTC14_2</name>
    <name evidence="4" type="ORF">FOZ60_005097</name>
</gene>
<protein>
    <submittedName>
        <fullName evidence="4">Tetratricopeptide repeat protein 14</fullName>
    </submittedName>
</protein>
<dbReference type="OrthoDB" id="9991317at2759"/>
<feature type="compositionally biased region" description="Basic residues" evidence="2">
    <location>
        <begin position="619"/>
        <end position="633"/>
    </location>
</feature>
<dbReference type="InterPro" id="IPR019734">
    <property type="entry name" value="TPR_rpt"/>
</dbReference>
<dbReference type="PANTHER" id="PTHR23184">
    <property type="entry name" value="TETRATRICOPEPTIDE REPEAT PROTEIN 14"/>
    <property type="match status" value="1"/>
</dbReference>
<dbReference type="Gene3D" id="1.25.40.10">
    <property type="entry name" value="Tetratricopeptide repeat domain"/>
    <property type="match status" value="1"/>
</dbReference>
<feature type="transmembrane region" description="Helical" evidence="3">
    <location>
        <begin position="12"/>
        <end position="31"/>
    </location>
</feature>
<dbReference type="PANTHER" id="PTHR23184:SF9">
    <property type="entry name" value="TETRATRICOPEPTIDE REPEAT PROTEIN 14"/>
    <property type="match status" value="1"/>
</dbReference>
<feature type="repeat" description="TPR" evidence="1">
    <location>
        <begin position="544"/>
        <end position="577"/>
    </location>
</feature>
<name>A0A7J6NRL7_PEROL</name>
<comment type="caution">
    <text evidence="4">The sequence shown here is derived from an EMBL/GenBank/DDBJ whole genome shotgun (WGS) entry which is preliminary data.</text>
</comment>
<evidence type="ECO:0000256" key="2">
    <source>
        <dbReference type="SAM" id="MobiDB-lite"/>
    </source>
</evidence>
<feature type="region of interest" description="Disordered" evidence="2">
    <location>
        <begin position="607"/>
        <end position="633"/>
    </location>
</feature>
<dbReference type="EMBL" id="JABANP010000219">
    <property type="protein sequence ID" value="KAF4686504.1"/>
    <property type="molecule type" value="Genomic_DNA"/>
</dbReference>
<evidence type="ECO:0000313" key="4">
    <source>
        <dbReference type="EMBL" id="KAF4686504.1"/>
    </source>
</evidence>
<dbReference type="InterPro" id="IPR011990">
    <property type="entry name" value="TPR-like_helical_dom_sf"/>
</dbReference>
<dbReference type="InterPro" id="IPR039190">
    <property type="entry name" value="TTC14"/>
</dbReference>
<evidence type="ECO:0000256" key="3">
    <source>
        <dbReference type="SAM" id="Phobius"/>
    </source>
</evidence>
<dbReference type="Proteomes" id="UP000541610">
    <property type="component" value="Unassembled WGS sequence"/>
</dbReference>
<accession>A0A7J6NRL7</accession>
<dbReference type="SMART" id="SM00028">
    <property type="entry name" value="TPR"/>
    <property type="match status" value="2"/>
</dbReference>
<organism evidence="4 5">
    <name type="scientific">Perkinsus olseni</name>
    <name type="common">Perkinsus atlanticus</name>
    <dbReference type="NCBI Taxonomy" id="32597"/>
    <lineage>
        <taxon>Eukaryota</taxon>
        <taxon>Sar</taxon>
        <taxon>Alveolata</taxon>
        <taxon>Perkinsozoa</taxon>
        <taxon>Perkinsea</taxon>
        <taxon>Perkinsida</taxon>
        <taxon>Perkinsidae</taxon>
        <taxon>Perkinsus</taxon>
    </lineage>
</organism>
<dbReference type="SUPFAM" id="SSF48452">
    <property type="entry name" value="TPR-like"/>
    <property type="match status" value="1"/>
</dbReference>
<keyword evidence="3" id="KW-0472">Membrane</keyword>
<keyword evidence="1" id="KW-0802">TPR repeat</keyword>
<evidence type="ECO:0000313" key="5">
    <source>
        <dbReference type="Proteomes" id="UP000541610"/>
    </source>
</evidence>
<sequence length="633" mass="71744">MYLRHFPTLPSYRPWLASLVIPIIFAVWWSFTDYHGKILSISGAVMYAFIESTYLTFHEGHFHSSFAQFWCNIWYNPIVTDVYRRHAIPALATFLLDRSEFFQTHFGDDPLVLASVLAVCLMPINIWCLEAVQGYLIILLYGKNVAWDYSYNSVLGSRCFLTVFECSSLVVLADHSVRVSFWRNLSSELKPLGYMCKFDDACKFAIAGGNCNLAMFPDWLVFGVILERIYWPFVVPLLEGREVGFGRRHCFAMAVPPPSLDLDLLRSLAVTVPDQSDSTSSNRDIWETNEALLAGTEYPRLNLAVCAAARYHSMEVDCCQCVHEQRYDHLRTEKILGAPEFVKAWLGEGPSVELPGIGKCYPVESFDAEENSKIMAARCPWCQKRILHLVPKSLLRDHAESNLCLPRESCARTRKNLGIVAIEGYLGWRGWAEWDGSVGIFEAIERAWPGDMSRGPMGRLEADSKWYDVSSYCVKCKVGPKDSSDPVDRFAARCFTTRKDTSRQTNDWASRRLREGLAKHRSGGSLDDALLYYDSALELNPRHPDALVAKGAALTTKGSYGRAVQCFDEALRVKPSHGNARRYREIALKRSGMRSVGSSSGCRSVISLEDDSESEGCERRRHKHHHHRKKRRA</sequence>
<dbReference type="AlphaFoldDB" id="A0A7J6NRL7"/>
<feature type="transmembrane region" description="Helical" evidence="3">
    <location>
        <begin position="38"/>
        <end position="57"/>
    </location>
</feature>
<keyword evidence="3" id="KW-1133">Transmembrane helix</keyword>